<evidence type="ECO:0000256" key="1">
    <source>
        <dbReference type="ARBA" id="ARBA00004651"/>
    </source>
</evidence>
<dbReference type="InterPro" id="IPR023845">
    <property type="entry name" value="DUF3817_TM"/>
</dbReference>
<evidence type="ECO:0000256" key="2">
    <source>
        <dbReference type="ARBA" id="ARBA00022475"/>
    </source>
</evidence>
<feature type="transmembrane region" description="Helical" evidence="6">
    <location>
        <begin position="16"/>
        <end position="35"/>
    </location>
</feature>
<dbReference type="EMBL" id="JBHUIV010000010">
    <property type="protein sequence ID" value="MFD2200626.1"/>
    <property type="molecule type" value="Genomic_DNA"/>
</dbReference>
<reference evidence="9" key="1">
    <citation type="journal article" date="2019" name="Int. J. Syst. Evol. Microbiol.">
        <title>The Global Catalogue of Microorganisms (GCM) 10K type strain sequencing project: providing services to taxonomists for standard genome sequencing and annotation.</title>
        <authorList>
            <consortium name="The Broad Institute Genomics Platform"/>
            <consortium name="The Broad Institute Genome Sequencing Center for Infectious Disease"/>
            <person name="Wu L."/>
            <person name="Ma J."/>
        </authorList>
    </citation>
    <scope>NUCLEOTIDE SEQUENCE [LARGE SCALE GENOMIC DNA]</scope>
    <source>
        <strain evidence="9">KCTC 19812</strain>
    </source>
</reference>
<feature type="transmembrane region" description="Helical" evidence="6">
    <location>
        <begin position="41"/>
        <end position="62"/>
    </location>
</feature>
<dbReference type="Pfam" id="PF12823">
    <property type="entry name" value="DUF3817"/>
    <property type="match status" value="1"/>
</dbReference>
<keyword evidence="2" id="KW-1003">Cell membrane</keyword>
<feature type="domain" description="DUF3817" evidence="7">
    <location>
        <begin position="11"/>
        <end position="99"/>
    </location>
</feature>
<dbReference type="NCBIfam" id="TIGR03954">
    <property type="entry name" value="integ_memb_HG"/>
    <property type="match status" value="1"/>
</dbReference>
<keyword evidence="3 6" id="KW-0812">Transmembrane</keyword>
<protein>
    <submittedName>
        <fullName evidence="8">DUF3817 domain-containing protein</fullName>
    </submittedName>
</protein>
<feature type="transmembrane region" description="Helical" evidence="6">
    <location>
        <begin position="74"/>
        <end position="93"/>
    </location>
</feature>
<name>A0ABW5B7B2_9BACT</name>
<organism evidence="8 9">
    <name type="scientific">Shivajiella indica</name>
    <dbReference type="NCBI Taxonomy" id="872115"/>
    <lineage>
        <taxon>Bacteria</taxon>
        <taxon>Pseudomonadati</taxon>
        <taxon>Bacteroidota</taxon>
        <taxon>Cytophagia</taxon>
        <taxon>Cytophagales</taxon>
        <taxon>Cyclobacteriaceae</taxon>
        <taxon>Shivajiella</taxon>
    </lineage>
</organism>
<proteinExistence type="predicted"/>
<dbReference type="RefSeq" id="WP_380800429.1">
    <property type="nucleotide sequence ID" value="NZ_JBHUIV010000010.1"/>
</dbReference>
<evidence type="ECO:0000256" key="6">
    <source>
        <dbReference type="SAM" id="Phobius"/>
    </source>
</evidence>
<evidence type="ECO:0000259" key="7">
    <source>
        <dbReference type="Pfam" id="PF12823"/>
    </source>
</evidence>
<dbReference type="Proteomes" id="UP001597414">
    <property type="component" value="Unassembled WGS sequence"/>
</dbReference>
<evidence type="ECO:0000256" key="3">
    <source>
        <dbReference type="ARBA" id="ARBA00022692"/>
    </source>
</evidence>
<keyword evidence="9" id="KW-1185">Reference proteome</keyword>
<dbReference type="PANTHER" id="PTHR40077:SF1">
    <property type="entry name" value="MEMBRANE PROTEIN"/>
    <property type="match status" value="1"/>
</dbReference>
<accession>A0ABW5B7B2</accession>
<comment type="subcellular location">
    <subcellularLocation>
        <location evidence="1">Cell membrane</location>
        <topology evidence="1">Multi-pass membrane protein</topology>
    </subcellularLocation>
</comment>
<comment type="caution">
    <text evidence="8">The sequence shown here is derived from an EMBL/GenBank/DDBJ whole genome shotgun (WGS) entry which is preliminary data.</text>
</comment>
<dbReference type="PANTHER" id="PTHR40077">
    <property type="entry name" value="MEMBRANE PROTEIN-RELATED"/>
    <property type="match status" value="1"/>
</dbReference>
<keyword evidence="5 6" id="KW-0472">Membrane</keyword>
<evidence type="ECO:0000313" key="9">
    <source>
        <dbReference type="Proteomes" id="UP001597414"/>
    </source>
</evidence>
<gene>
    <name evidence="8" type="ORF">ACFSKV_03545</name>
</gene>
<evidence type="ECO:0000256" key="5">
    <source>
        <dbReference type="ARBA" id="ARBA00023136"/>
    </source>
</evidence>
<evidence type="ECO:0000313" key="8">
    <source>
        <dbReference type="EMBL" id="MFD2200626.1"/>
    </source>
</evidence>
<keyword evidence="4 6" id="KW-1133">Transmembrane helix</keyword>
<evidence type="ECO:0000256" key="4">
    <source>
        <dbReference type="ARBA" id="ARBA00022989"/>
    </source>
</evidence>
<sequence length="107" mass="12375">MIVTTEKAKWLRRFKLISIIEGISFLVLLFIAMPLKYVMDMPLAVTYVGWAHGILFIIYIYVVFPTARKAAWNFTKTFFALVASILPFGPFVFDKYLTKKERELASS</sequence>